<dbReference type="InterPro" id="IPR006282">
    <property type="entry name" value="Thi_PPkinase"/>
</dbReference>
<evidence type="ECO:0000259" key="8">
    <source>
        <dbReference type="SMART" id="SM00983"/>
    </source>
</evidence>
<evidence type="ECO:0000256" key="5">
    <source>
        <dbReference type="ARBA" id="ARBA00022840"/>
    </source>
</evidence>
<dbReference type="Gene3D" id="3.40.50.10240">
    <property type="entry name" value="Thiamin pyrophosphokinase, catalytic domain"/>
    <property type="match status" value="1"/>
</dbReference>
<dbReference type="InterPro" id="IPR012675">
    <property type="entry name" value="Beta-grasp_dom_sf"/>
</dbReference>
<dbReference type="OrthoDB" id="25149at2759"/>
<evidence type="ECO:0000256" key="1">
    <source>
        <dbReference type="ARBA" id="ARBA00022553"/>
    </source>
</evidence>
<keyword evidence="6 7" id="KW-0501">Molybdenum cofactor biosynthesis</keyword>
<organism evidence="9 10">
    <name type="scientific">Rhizopogon vesiculosus</name>
    <dbReference type="NCBI Taxonomy" id="180088"/>
    <lineage>
        <taxon>Eukaryota</taxon>
        <taxon>Fungi</taxon>
        <taxon>Dikarya</taxon>
        <taxon>Basidiomycota</taxon>
        <taxon>Agaricomycotina</taxon>
        <taxon>Agaricomycetes</taxon>
        <taxon>Agaricomycetidae</taxon>
        <taxon>Boletales</taxon>
        <taxon>Suillineae</taxon>
        <taxon>Rhizopogonaceae</taxon>
        <taxon>Rhizopogon</taxon>
    </lineage>
</organism>
<reference evidence="9 10" key="1">
    <citation type="submission" date="2016-03" db="EMBL/GenBank/DDBJ databases">
        <title>Comparative genomics of the ectomycorrhizal sister species Rhizopogon vinicolor and Rhizopogon vesiculosus (Basidiomycota: Boletales) reveals a divergence of the mating type B locus.</title>
        <authorList>
            <person name="Mujic A.B."/>
            <person name="Kuo A."/>
            <person name="Tritt A."/>
            <person name="Lipzen A."/>
            <person name="Chen C."/>
            <person name="Johnson J."/>
            <person name="Sharma A."/>
            <person name="Barry K."/>
            <person name="Grigoriev I.V."/>
            <person name="Spatafora J.W."/>
        </authorList>
    </citation>
    <scope>NUCLEOTIDE SEQUENCE [LARGE SCALE GENOMIC DNA]</scope>
    <source>
        <strain evidence="9 10">AM-OR11-056</strain>
    </source>
</reference>
<comment type="function">
    <text evidence="7">Acts as a sulfur carrier required for molybdopterin biosynthesis. Component of the molybdopterin synthase complex that catalyzes the conversion of precursor Z into molybdopterin by mediating the incorporation of 2 sulfur atoms into precursor Z to generate a dithiolene group. In the complex, serves as sulfur donor by being thiocarboxylated (-COSH) at its C-terminus by UBA4. After interaction with MOCS2B, the sulfur is then transferred to precursor Z to form molybdopterin.</text>
</comment>
<dbReference type="GO" id="GO:0006772">
    <property type="term" value="P:thiamine metabolic process"/>
    <property type="evidence" value="ECO:0007669"/>
    <property type="project" value="InterPro"/>
</dbReference>
<proteinExistence type="inferred from homology"/>
<dbReference type="CDD" id="cd07995">
    <property type="entry name" value="TPK"/>
    <property type="match status" value="1"/>
</dbReference>
<dbReference type="InterPro" id="IPR003749">
    <property type="entry name" value="ThiS/MoaD-like"/>
</dbReference>
<sequence length="357" mass="39242">MVVKWSIPFLDPQASKDPNVPRALIILNQPFGATLLKTLWAACEWHCCADGGANRLHDALSITSSGSDLRSLFLPDMVKGDLDSLREDVKLYYTSQSVPVIHDTDQDSTDLMKCVQALEEKERITGREFETVILGGLSGRLDQTVHTLSYLHKLRKTRKRVYTVTDDNVAWVLDEGEHLIHINHDVLGQTCGLLPVGVDSTILTTTGLRWNLEQTKSSFDGLVSTSNHLVPGQDVMIKTSKPIWWCAELRLVYSRTYVLVVTQLHTAVMSKPEITVLYFAAASTATGLTEESITLPASQYSLSSLGDLLVSLHPDVGLDKILQSSQWSVNAKMVENIGEVTLKGGEEIAIICPVSGG</sequence>
<dbReference type="InterPro" id="IPR007371">
    <property type="entry name" value="TPK_catalytic"/>
</dbReference>
<protein>
    <recommendedName>
        <fullName evidence="7">Molybdopterin synthase sulfur carrier subunit</fullName>
    </recommendedName>
    <alternativeName>
        <fullName evidence="7">Molybdenum cofactor synthesis protein 2 small subunit</fullName>
    </alternativeName>
    <alternativeName>
        <fullName evidence="7">Molybdenum cofactor synthesis protein 2A</fullName>
        <shortName evidence="7">MOCS2A</shortName>
    </alternativeName>
    <alternativeName>
        <fullName evidence="7">Sulfur carrier protein MOCS2A</fullName>
    </alternativeName>
</protein>
<keyword evidence="5" id="KW-0067">ATP-binding</keyword>
<comment type="PTM">
    <text evidence="7">C-terminal thiocarboxylation occurs in 2 steps, it is first acyl-adenylated (-COAMP) via the hesA/moeB/thiF part of UBA4, then thiocarboxylated (-COSH) via the rhodanese domain of UBA4.</text>
</comment>
<dbReference type="GO" id="GO:0005524">
    <property type="term" value="F:ATP binding"/>
    <property type="evidence" value="ECO:0007669"/>
    <property type="project" value="UniProtKB-KW"/>
</dbReference>
<dbReference type="InterPro" id="IPR036371">
    <property type="entry name" value="TPK_B1-bd_sf"/>
</dbReference>
<dbReference type="CDD" id="cd00754">
    <property type="entry name" value="Ubl_MoaD"/>
    <property type="match status" value="1"/>
</dbReference>
<dbReference type="GO" id="GO:0004788">
    <property type="term" value="F:thiamine diphosphokinase activity"/>
    <property type="evidence" value="ECO:0007669"/>
    <property type="project" value="InterPro"/>
</dbReference>
<keyword evidence="2" id="KW-0808">Transferase</keyword>
<dbReference type="FunFam" id="2.60.120.320:FF:000001">
    <property type="entry name" value="Thiamine pyrophosphokinase"/>
    <property type="match status" value="1"/>
</dbReference>
<comment type="caution">
    <text evidence="9">The sequence shown here is derived from an EMBL/GenBank/DDBJ whole genome shotgun (WGS) entry which is preliminary data.</text>
</comment>
<comment type="similarity">
    <text evidence="7">Belongs to the MoaD family. MOCS2A subfamily.</text>
</comment>
<keyword evidence="4" id="KW-0418">Kinase</keyword>
<dbReference type="HAMAP" id="MF_03051">
    <property type="entry name" value="MOCS2A"/>
    <property type="match status" value="1"/>
</dbReference>
<dbReference type="SMART" id="SM00983">
    <property type="entry name" value="TPK_B1_binding"/>
    <property type="match status" value="1"/>
</dbReference>
<gene>
    <name evidence="9" type="ORF">AZE42_05309</name>
</gene>
<dbReference type="Pfam" id="PF04263">
    <property type="entry name" value="TPK_catalytic"/>
    <property type="match status" value="1"/>
</dbReference>
<dbReference type="GO" id="GO:0006777">
    <property type="term" value="P:Mo-molybdopterin cofactor biosynthetic process"/>
    <property type="evidence" value="ECO:0007669"/>
    <property type="project" value="UniProtKB-UniRule"/>
</dbReference>
<dbReference type="GO" id="GO:0030975">
    <property type="term" value="F:thiamine binding"/>
    <property type="evidence" value="ECO:0007669"/>
    <property type="project" value="InterPro"/>
</dbReference>
<dbReference type="GO" id="GO:0009229">
    <property type="term" value="P:thiamine diphosphate biosynthetic process"/>
    <property type="evidence" value="ECO:0007669"/>
    <property type="project" value="InterPro"/>
</dbReference>
<dbReference type="InterPro" id="IPR007373">
    <property type="entry name" value="Thiamin_PyroPKinase_B1-bd"/>
</dbReference>
<accession>A0A1J8QB09</accession>
<dbReference type="GO" id="GO:1990140">
    <property type="term" value="C:molybdopterin synthase complex"/>
    <property type="evidence" value="ECO:0007669"/>
    <property type="project" value="UniProtKB-UniRule"/>
</dbReference>
<keyword evidence="7" id="KW-0963">Cytoplasm</keyword>
<feature type="modified residue" description="Glycyl adenylate; alternate" evidence="7">
    <location>
        <position position="357"/>
    </location>
</feature>
<comment type="subcellular location">
    <subcellularLocation>
        <location evidence="7">Cytoplasm</location>
    </subcellularLocation>
</comment>
<dbReference type="NCBIfam" id="TIGR01378">
    <property type="entry name" value="thi_PPkinase"/>
    <property type="match status" value="1"/>
</dbReference>
<dbReference type="SUPFAM" id="SSF54285">
    <property type="entry name" value="MoaD/ThiS"/>
    <property type="match status" value="1"/>
</dbReference>
<dbReference type="PANTHER" id="PTHR13622:SF8">
    <property type="entry name" value="THIAMIN PYROPHOSPHOKINASE 1"/>
    <property type="match status" value="1"/>
</dbReference>
<dbReference type="Gene3D" id="3.10.20.30">
    <property type="match status" value="1"/>
</dbReference>
<evidence type="ECO:0000256" key="6">
    <source>
        <dbReference type="ARBA" id="ARBA00023150"/>
    </source>
</evidence>
<feature type="domain" description="Thiamin pyrophosphokinase thiamin-binding" evidence="8">
    <location>
        <begin position="176"/>
        <end position="243"/>
    </location>
</feature>
<dbReference type="SUPFAM" id="SSF63999">
    <property type="entry name" value="Thiamin pyrophosphokinase, catalytic domain"/>
    <property type="match status" value="1"/>
</dbReference>
<comment type="pathway">
    <text evidence="7">Cofactor biosynthesis; molybdopterin biosynthesis.</text>
</comment>
<comment type="subunit">
    <text evidence="7">Heterotetramer; composed of 2 small (MOCS2A) and 2 large (MOCS2B) subunits.</text>
</comment>
<dbReference type="GO" id="GO:0030366">
    <property type="term" value="F:molybdopterin synthase activity"/>
    <property type="evidence" value="ECO:0007669"/>
    <property type="project" value="UniProtKB-UniRule"/>
</dbReference>
<dbReference type="SUPFAM" id="SSF63862">
    <property type="entry name" value="Thiamin pyrophosphokinase, substrate-binding domain"/>
    <property type="match status" value="1"/>
</dbReference>
<keyword evidence="1 7" id="KW-0597">Phosphoprotein</keyword>
<dbReference type="Pfam" id="PF02597">
    <property type="entry name" value="ThiS"/>
    <property type="match status" value="1"/>
</dbReference>
<feature type="modified residue" description="1-thioglycine; alternate" evidence="7">
    <location>
        <position position="357"/>
    </location>
</feature>
<evidence type="ECO:0000256" key="4">
    <source>
        <dbReference type="ARBA" id="ARBA00022777"/>
    </source>
</evidence>
<dbReference type="InterPro" id="IPR016155">
    <property type="entry name" value="Mopterin_synth/thiamin_S_b"/>
</dbReference>
<keyword evidence="10" id="KW-1185">Reference proteome</keyword>
<dbReference type="UniPathway" id="UPA00344"/>
<dbReference type="InterPro" id="IPR036759">
    <property type="entry name" value="TPK_catalytic_sf"/>
</dbReference>
<dbReference type="GO" id="GO:0016301">
    <property type="term" value="F:kinase activity"/>
    <property type="evidence" value="ECO:0007669"/>
    <property type="project" value="UniProtKB-KW"/>
</dbReference>
<name>A0A1J8QB09_9AGAM</name>
<keyword evidence="3 7" id="KW-0547">Nucleotide-binding</keyword>
<evidence type="ECO:0000313" key="10">
    <source>
        <dbReference type="Proteomes" id="UP000183567"/>
    </source>
</evidence>
<evidence type="ECO:0000256" key="2">
    <source>
        <dbReference type="ARBA" id="ARBA00022679"/>
    </source>
</evidence>
<evidence type="ECO:0000256" key="3">
    <source>
        <dbReference type="ARBA" id="ARBA00022741"/>
    </source>
</evidence>
<dbReference type="Proteomes" id="UP000183567">
    <property type="component" value="Unassembled WGS sequence"/>
</dbReference>
<dbReference type="Gene3D" id="2.60.120.320">
    <property type="entry name" value="Thiamin pyrophosphokinase, thiamin-binding domain"/>
    <property type="match status" value="1"/>
</dbReference>
<evidence type="ECO:0000313" key="9">
    <source>
        <dbReference type="EMBL" id="OJA18173.1"/>
    </source>
</evidence>
<dbReference type="EMBL" id="LVVM01001592">
    <property type="protein sequence ID" value="OJA18173.1"/>
    <property type="molecule type" value="Genomic_DNA"/>
</dbReference>
<dbReference type="InterPro" id="IPR028887">
    <property type="entry name" value="MOCS2A_euk"/>
</dbReference>
<dbReference type="Pfam" id="PF04265">
    <property type="entry name" value="TPK_B1_binding"/>
    <property type="match status" value="1"/>
</dbReference>
<dbReference type="AlphaFoldDB" id="A0A1J8QB09"/>
<evidence type="ECO:0000256" key="7">
    <source>
        <dbReference type="HAMAP-Rule" id="MF_03051"/>
    </source>
</evidence>
<dbReference type="STRING" id="180088.A0A1J8QB09"/>
<dbReference type="PANTHER" id="PTHR13622">
    <property type="entry name" value="THIAMIN PYROPHOSPHOKINASE"/>
    <property type="match status" value="1"/>
</dbReference>